<dbReference type="EMBL" id="AP026561">
    <property type="protein sequence ID" value="BDP43418.1"/>
    <property type="molecule type" value="Genomic_DNA"/>
</dbReference>
<keyword evidence="4" id="KW-1185">Reference proteome</keyword>
<gene>
    <name evidence="3" type="ORF">DAETH_33870</name>
</gene>
<feature type="chain" id="PRO_5047439227" description="Lipid/polyisoprenoid-binding YceI-like domain-containing protein" evidence="1">
    <location>
        <begin position="22"/>
        <end position="200"/>
    </location>
</feature>
<dbReference type="InterPro" id="IPR007372">
    <property type="entry name" value="Lipid/polyisoprenoid-bd_YceI"/>
</dbReference>
<name>A0ABM8AHZ0_9DEIO</name>
<feature type="domain" description="Lipid/polyisoprenoid-binding YceI-like" evidence="2">
    <location>
        <begin position="25"/>
        <end position="196"/>
    </location>
</feature>
<dbReference type="InterPro" id="IPR036761">
    <property type="entry name" value="TTHA0802/YceI-like_sf"/>
</dbReference>
<dbReference type="SMART" id="SM00867">
    <property type="entry name" value="YceI"/>
    <property type="match status" value="1"/>
</dbReference>
<dbReference type="Pfam" id="PF04264">
    <property type="entry name" value="YceI"/>
    <property type="match status" value="1"/>
</dbReference>
<sequence>MNTNALRLLALAALSLPLAAAAPVKFEVATSSENVNVVTVESETAVENFTGRTNKVRGSLTFDPQAKAGGGTVIIDGASIDTGIAARNGHMRGSQWLNFDKTPDVKFTATRVTPLGGDRYRIVGTLTMNGVTRPLTTEATVRYTAANDTTKAAGFKGNVLAVSTRFNIKLSDFGVKHGQIDAGRVSNDLTLAVRFIASDG</sequence>
<evidence type="ECO:0000313" key="4">
    <source>
        <dbReference type="Proteomes" id="UP001064971"/>
    </source>
</evidence>
<feature type="signal peptide" evidence="1">
    <location>
        <begin position="1"/>
        <end position="21"/>
    </location>
</feature>
<accession>A0ABM8AHZ0</accession>
<evidence type="ECO:0000256" key="1">
    <source>
        <dbReference type="SAM" id="SignalP"/>
    </source>
</evidence>
<dbReference type="Gene3D" id="2.40.128.110">
    <property type="entry name" value="Lipid/polyisoprenoid-binding, YceI-like"/>
    <property type="match status" value="1"/>
</dbReference>
<organism evidence="3 4">
    <name type="scientific">Deinococcus aetherius</name>
    <dbReference type="NCBI Taxonomy" id="200252"/>
    <lineage>
        <taxon>Bacteria</taxon>
        <taxon>Thermotogati</taxon>
        <taxon>Deinococcota</taxon>
        <taxon>Deinococci</taxon>
        <taxon>Deinococcales</taxon>
        <taxon>Deinococcaceae</taxon>
        <taxon>Deinococcus</taxon>
    </lineage>
</organism>
<dbReference type="Proteomes" id="UP001064971">
    <property type="component" value="Plasmid pDAETH-1"/>
</dbReference>
<dbReference type="PANTHER" id="PTHR34406">
    <property type="entry name" value="PROTEIN YCEI"/>
    <property type="match status" value="1"/>
</dbReference>
<geneLocation type="plasmid" evidence="3 4">
    <name>pDAETH-1</name>
</geneLocation>
<evidence type="ECO:0000313" key="3">
    <source>
        <dbReference type="EMBL" id="BDP43418.1"/>
    </source>
</evidence>
<keyword evidence="1" id="KW-0732">Signal</keyword>
<keyword evidence="3" id="KW-0614">Plasmid</keyword>
<proteinExistence type="predicted"/>
<dbReference type="SUPFAM" id="SSF101874">
    <property type="entry name" value="YceI-like"/>
    <property type="match status" value="1"/>
</dbReference>
<evidence type="ECO:0000259" key="2">
    <source>
        <dbReference type="SMART" id="SM00867"/>
    </source>
</evidence>
<dbReference type="PANTHER" id="PTHR34406:SF1">
    <property type="entry name" value="PROTEIN YCEI"/>
    <property type="match status" value="1"/>
</dbReference>
<dbReference type="RefSeq" id="WP_264777899.1">
    <property type="nucleotide sequence ID" value="NZ_AP026561.1"/>
</dbReference>
<protein>
    <recommendedName>
        <fullName evidence="2">Lipid/polyisoprenoid-binding YceI-like domain-containing protein</fullName>
    </recommendedName>
</protein>
<reference evidence="3" key="1">
    <citation type="submission" date="2022-07" db="EMBL/GenBank/DDBJ databases">
        <title>Complete Genome Sequence of the Radioresistant Bacterium Deinococcus aetherius ST0316, Isolated from the Air Dust collected in Lower Stratosphere above Japan.</title>
        <authorList>
            <person name="Satoh K."/>
            <person name="Hagiwara K."/>
            <person name="Katsumata K."/>
            <person name="Kubo A."/>
            <person name="Yokobori S."/>
            <person name="Yamagishi A."/>
            <person name="Oono Y."/>
            <person name="Narumi I."/>
        </authorList>
    </citation>
    <scope>NUCLEOTIDE SEQUENCE</scope>
    <source>
        <strain evidence="3">ST0316</strain>
        <plasmid evidence="3">pDAETH-1</plasmid>
    </source>
</reference>